<comment type="caution">
    <text evidence="1">The sequence shown here is derived from an EMBL/GenBank/DDBJ whole genome shotgun (WGS) entry which is preliminary data.</text>
</comment>
<gene>
    <name evidence="1" type="ORF">FOY51_15005</name>
</gene>
<dbReference type="InterPro" id="IPR032633">
    <property type="entry name" value="ThiJ-like"/>
</dbReference>
<dbReference type="Proteomes" id="UP000322244">
    <property type="component" value="Unassembled WGS sequence"/>
</dbReference>
<dbReference type="RefSeq" id="WP_149431044.1">
    <property type="nucleotide sequence ID" value="NZ_VLNY01000006.1"/>
</dbReference>
<evidence type="ECO:0000313" key="2">
    <source>
        <dbReference type="Proteomes" id="UP000322244"/>
    </source>
</evidence>
<dbReference type="AlphaFoldDB" id="A0A5A7SCG2"/>
<protein>
    <submittedName>
        <fullName evidence="1">Thiamine biosynthesis protein ThiJ</fullName>
    </submittedName>
</protein>
<dbReference type="PANTHER" id="PTHR43068:SF1">
    <property type="entry name" value="SLR1854 PROTEIN"/>
    <property type="match status" value="1"/>
</dbReference>
<dbReference type="Gene3D" id="3.40.50.880">
    <property type="match status" value="1"/>
</dbReference>
<name>A0A5A7SCG2_9NOCA</name>
<organism evidence="1 2">
    <name type="scientific">Antrihabitans cavernicola</name>
    <dbReference type="NCBI Taxonomy" id="2495913"/>
    <lineage>
        <taxon>Bacteria</taxon>
        <taxon>Bacillati</taxon>
        <taxon>Actinomycetota</taxon>
        <taxon>Actinomycetes</taxon>
        <taxon>Mycobacteriales</taxon>
        <taxon>Nocardiaceae</taxon>
        <taxon>Antrihabitans</taxon>
    </lineage>
</organism>
<dbReference type="PANTHER" id="PTHR43068">
    <property type="entry name" value="SLR1854 PROTEIN"/>
    <property type="match status" value="1"/>
</dbReference>
<dbReference type="EMBL" id="VLNY01000006">
    <property type="protein sequence ID" value="KAA0022283.1"/>
    <property type="molecule type" value="Genomic_DNA"/>
</dbReference>
<reference evidence="1 2" key="1">
    <citation type="submission" date="2019-07" db="EMBL/GenBank/DDBJ databases">
        <title>Rhodococcus cavernicolus sp. nov., isolated from a cave.</title>
        <authorList>
            <person name="Lee S.D."/>
        </authorList>
    </citation>
    <scope>NUCLEOTIDE SEQUENCE [LARGE SCALE GENOMIC DNA]</scope>
    <source>
        <strain evidence="1 2">C1-24</strain>
    </source>
</reference>
<dbReference type="Pfam" id="PF17124">
    <property type="entry name" value="ThiJ_like"/>
    <property type="match status" value="1"/>
</dbReference>
<dbReference type="OrthoDB" id="9792284at2"/>
<proteinExistence type="predicted"/>
<accession>A0A5A7SCG2</accession>
<dbReference type="InterPro" id="IPR029062">
    <property type="entry name" value="Class_I_gatase-like"/>
</dbReference>
<evidence type="ECO:0000313" key="1">
    <source>
        <dbReference type="EMBL" id="KAA0022283.1"/>
    </source>
</evidence>
<sequence>MKILIPLPDNDFDTTEVAVPWRLLTDAGHDIVFATESGGVAPQCDPRLLTGVLFGQLGADPEPIEFYRELTKDRRFADPVSWRDLDVTGFDGLILPGGHAPGMRQYLGSTELQDVVARFWATGKPVGAICHGVLVLARTEDVATGKSVLAQRRTTCLPKYMERSAYLATAWKLGRYYRTYPAYVEDEVVAALADSAQFQRGPRSVSRGTRTDDSHAFVVEDGNYVSARWPGDAYLFAERFAALL</sequence>
<dbReference type="SUPFAM" id="SSF52317">
    <property type="entry name" value="Class I glutamine amidotransferase-like"/>
    <property type="match status" value="1"/>
</dbReference>
<keyword evidence="2" id="KW-1185">Reference proteome</keyword>